<dbReference type="AlphaFoldDB" id="A0A0G1U3M0"/>
<feature type="binding site" evidence="6">
    <location>
        <position position="63"/>
    </location>
    <ligand>
        <name>S-adenosyl-L-methionine</name>
        <dbReference type="ChEBI" id="CHEBI:59789"/>
    </ligand>
</feature>
<feature type="binding site" evidence="6">
    <location>
        <position position="124"/>
    </location>
    <ligand>
        <name>S-adenosyl-L-methionine</name>
        <dbReference type="ChEBI" id="CHEBI:59789"/>
    </ligand>
</feature>
<dbReference type="EC" id="2.1.1.199" evidence="6"/>
<reference evidence="7 8" key="1">
    <citation type="journal article" date="2015" name="Nature">
        <title>rRNA introns, odd ribosomes, and small enigmatic genomes across a large radiation of phyla.</title>
        <authorList>
            <person name="Brown C.T."/>
            <person name="Hug L.A."/>
            <person name="Thomas B.C."/>
            <person name="Sharon I."/>
            <person name="Castelle C.J."/>
            <person name="Singh A."/>
            <person name="Wilkins M.J."/>
            <person name="Williams K.H."/>
            <person name="Banfield J.F."/>
        </authorList>
    </citation>
    <scope>NUCLEOTIDE SEQUENCE [LARGE SCALE GENOMIC DNA]</scope>
</reference>
<comment type="catalytic activity">
    <reaction evidence="6">
        <text>cytidine(1402) in 16S rRNA + S-adenosyl-L-methionine = N(4)-methylcytidine(1402) in 16S rRNA + S-adenosyl-L-homocysteine + H(+)</text>
        <dbReference type="Rhea" id="RHEA:42928"/>
        <dbReference type="Rhea" id="RHEA-COMP:10286"/>
        <dbReference type="Rhea" id="RHEA-COMP:10287"/>
        <dbReference type="ChEBI" id="CHEBI:15378"/>
        <dbReference type="ChEBI" id="CHEBI:57856"/>
        <dbReference type="ChEBI" id="CHEBI:59789"/>
        <dbReference type="ChEBI" id="CHEBI:74506"/>
        <dbReference type="ChEBI" id="CHEBI:82748"/>
        <dbReference type="EC" id="2.1.1.199"/>
    </reaction>
</comment>
<dbReference type="SUPFAM" id="SSF53335">
    <property type="entry name" value="S-adenosyl-L-methionine-dependent methyltransferases"/>
    <property type="match status" value="1"/>
</dbReference>
<dbReference type="GO" id="GO:0005737">
    <property type="term" value="C:cytoplasm"/>
    <property type="evidence" value="ECO:0007669"/>
    <property type="project" value="UniProtKB-SubCell"/>
</dbReference>
<dbReference type="HAMAP" id="MF_01007">
    <property type="entry name" value="16SrRNA_methyltr_H"/>
    <property type="match status" value="1"/>
</dbReference>
<comment type="function">
    <text evidence="6">Specifically methylates the N4 position of cytidine in position 1402 (C1402) of 16S rRNA.</text>
</comment>
<comment type="caution">
    <text evidence="7">The sequence shown here is derived from an EMBL/GenBank/DDBJ whole genome shotgun (WGS) entry which is preliminary data.</text>
</comment>
<keyword evidence="2 6" id="KW-0698">rRNA processing</keyword>
<evidence type="ECO:0000313" key="7">
    <source>
        <dbReference type="EMBL" id="KKU88667.1"/>
    </source>
</evidence>
<evidence type="ECO:0000256" key="3">
    <source>
        <dbReference type="ARBA" id="ARBA00022603"/>
    </source>
</evidence>
<dbReference type="InterPro" id="IPR029063">
    <property type="entry name" value="SAM-dependent_MTases_sf"/>
</dbReference>
<keyword evidence="6" id="KW-0963">Cytoplasm</keyword>
<evidence type="ECO:0000256" key="2">
    <source>
        <dbReference type="ARBA" id="ARBA00022552"/>
    </source>
</evidence>
<dbReference type="PATRIC" id="fig|1618445.3.peg.114"/>
<organism evidence="7 8">
    <name type="scientific">Candidatus Gottesmanbacteria bacterium GW2011_GWA2_47_9</name>
    <dbReference type="NCBI Taxonomy" id="1618445"/>
    <lineage>
        <taxon>Bacteria</taxon>
        <taxon>Candidatus Gottesmaniibacteriota</taxon>
    </lineage>
</organism>
<comment type="subcellular location">
    <subcellularLocation>
        <location evidence="6">Cytoplasm</location>
    </subcellularLocation>
</comment>
<dbReference type="SUPFAM" id="SSF81799">
    <property type="entry name" value="Putative methyltransferase TM0872, insert domain"/>
    <property type="match status" value="1"/>
</dbReference>
<evidence type="ECO:0000256" key="4">
    <source>
        <dbReference type="ARBA" id="ARBA00022679"/>
    </source>
</evidence>
<dbReference type="Gene3D" id="3.40.50.150">
    <property type="entry name" value="Vaccinia Virus protein VP39"/>
    <property type="match status" value="1"/>
</dbReference>
<dbReference type="EMBL" id="LCOY01000003">
    <property type="protein sequence ID" value="KKU88667.1"/>
    <property type="molecule type" value="Genomic_DNA"/>
</dbReference>
<evidence type="ECO:0000256" key="5">
    <source>
        <dbReference type="ARBA" id="ARBA00022691"/>
    </source>
</evidence>
<name>A0A0G1U3M0_9BACT</name>
<dbReference type="PANTHER" id="PTHR11265">
    <property type="entry name" value="S-ADENOSYL-METHYLTRANSFERASE MRAW"/>
    <property type="match status" value="1"/>
</dbReference>
<evidence type="ECO:0000313" key="8">
    <source>
        <dbReference type="Proteomes" id="UP000034739"/>
    </source>
</evidence>
<evidence type="ECO:0000256" key="1">
    <source>
        <dbReference type="ARBA" id="ARBA00010396"/>
    </source>
</evidence>
<dbReference type="Pfam" id="PF01795">
    <property type="entry name" value="Methyltransf_5"/>
    <property type="match status" value="1"/>
</dbReference>
<keyword evidence="4 6" id="KW-0808">Transferase</keyword>
<dbReference type="GO" id="GO:0070475">
    <property type="term" value="P:rRNA base methylation"/>
    <property type="evidence" value="ECO:0007669"/>
    <property type="project" value="UniProtKB-UniRule"/>
</dbReference>
<dbReference type="InterPro" id="IPR023397">
    <property type="entry name" value="SAM-dep_MeTrfase_MraW_recog"/>
</dbReference>
<keyword evidence="3 6" id="KW-0489">Methyltransferase</keyword>
<protein>
    <recommendedName>
        <fullName evidence="6">Ribosomal RNA small subunit methyltransferase H</fullName>
        <ecNumber evidence="6">2.1.1.199</ecNumber>
    </recommendedName>
    <alternativeName>
        <fullName evidence="6">16S rRNA m(4)C1402 methyltransferase</fullName>
    </alternativeName>
    <alternativeName>
        <fullName evidence="6">rRNA (cytosine-N(4)-)-methyltransferase RsmH</fullName>
    </alternativeName>
</protein>
<proteinExistence type="inferred from homology"/>
<feature type="binding site" evidence="6">
    <location>
        <begin position="46"/>
        <end position="48"/>
    </location>
    <ligand>
        <name>S-adenosyl-L-methionine</name>
        <dbReference type="ChEBI" id="CHEBI:59789"/>
    </ligand>
</feature>
<dbReference type="GO" id="GO:0071424">
    <property type="term" value="F:rRNA (cytosine-N4-)-methyltransferase activity"/>
    <property type="evidence" value="ECO:0007669"/>
    <property type="project" value="UniProtKB-UniRule"/>
</dbReference>
<dbReference type="PANTHER" id="PTHR11265:SF0">
    <property type="entry name" value="12S RRNA N4-METHYLCYTIDINE METHYLTRANSFERASE"/>
    <property type="match status" value="1"/>
</dbReference>
<sequence length="306" mass="33584">MQFGKSTPHVSKIMNNYHSPVLVAETVEALNIQKGKKYIDATIGGGGHGVKIIKRGGILLGLDVDGEAIEETKRIFNFQFPIFKEGRDWNIVQGNFRDIERIAKENGFEEVSGVLFDFGVSSHQLDTPARGFSYRFTDAAVDLRLNQNEGESAATLLAHVSREELYEILATFGEEERAGAIADAIVRSRRVKPIATSGELAAIVGSVVPAPIRESTLSRVYQAIRIAVNDELTAMRAGLIGAKNLLVPGGRLVAISFHSLEDRIVKMFLRQAKMGIITKVPITASQGELQKNRRARSAKMRVAEKI</sequence>
<feature type="binding site" evidence="6">
    <location>
        <position position="117"/>
    </location>
    <ligand>
        <name>S-adenosyl-L-methionine</name>
        <dbReference type="ChEBI" id="CHEBI:59789"/>
    </ligand>
</feature>
<dbReference type="NCBIfam" id="TIGR00006">
    <property type="entry name" value="16S rRNA (cytosine(1402)-N(4))-methyltransferase RsmH"/>
    <property type="match status" value="1"/>
</dbReference>
<feature type="binding site" evidence="6">
    <location>
        <position position="96"/>
    </location>
    <ligand>
        <name>S-adenosyl-L-methionine</name>
        <dbReference type="ChEBI" id="CHEBI:59789"/>
    </ligand>
</feature>
<dbReference type="InterPro" id="IPR002903">
    <property type="entry name" value="RsmH"/>
</dbReference>
<dbReference type="Gene3D" id="1.10.150.170">
    <property type="entry name" value="Putative methyltransferase TM0872, insert domain"/>
    <property type="match status" value="1"/>
</dbReference>
<evidence type="ECO:0000256" key="6">
    <source>
        <dbReference type="HAMAP-Rule" id="MF_01007"/>
    </source>
</evidence>
<keyword evidence="5 6" id="KW-0949">S-adenosyl-L-methionine</keyword>
<dbReference type="PIRSF" id="PIRSF004486">
    <property type="entry name" value="MraW"/>
    <property type="match status" value="1"/>
</dbReference>
<gene>
    <name evidence="6" type="primary">rsmH</name>
    <name evidence="7" type="ORF">UY16_C0003G0009</name>
</gene>
<accession>A0A0G1U3M0</accession>
<dbReference type="Proteomes" id="UP000034739">
    <property type="component" value="Unassembled WGS sequence"/>
</dbReference>
<comment type="similarity">
    <text evidence="1 6">Belongs to the methyltransferase superfamily. RsmH family.</text>
</comment>